<dbReference type="AlphaFoldDB" id="A0A2P1PXD1"/>
<dbReference type="GO" id="GO:0009245">
    <property type="term" value="P:lipid A biosynthetic process"/>
    <property type="evidence" value="ECO:0007669"/>
    <property type="project" value="TreeGrafter"/>
</dbReference>
<organism evidence="1 2">
    <name type="scientific">Ahniella affigens</name>
    <dbReference type="NCBI Taxonomy" id="2021234"/>
    <lineage>
        <taxon>Bacteria</taxon>
        <taxon>Pseudomonadati</taxon>
        <taxon>Pseudomonadota</taxon>
        <taxon>Gammaproteobacteria</taxon>
        <taxon>Lysobacterales</taxon>
        <taxon>Rhodanobacteraceae</taxon>
        <taxon>Ahniella</taxon>
    </lineage>
</organism>
<dbReference type="KEGG" id="xba:C7S18_21060"/>
<gene>
    <name evidence="1" type="ORF">C7S18_21060</name>
</gene>
<name>A0A2P1PXD1_9GAMM</name>
<dbReference type="Proteomes" id="UP000241074">
    <property type="component" value="Chromosome"/>
</dbReference>
<evidence type="ECO:0008006" key="3">
    <source>
        <dbReference type="Google" id="ProtNLM"/>
    </source>
</evidence>
<sequence>MVARDSFDVVYVVSDLHIGGAAGFQIFSGSQSFPAFIDQVRLDAALSAALVINGDFIDFLAEPNARYFDAHGALDKLHRIMADASFKASFDAMAALVQTPERFLLINLGNHDLELCLDAVQAALVHRLAGADPAAQSRIRFIADGTGLSLRVGYRRVLCVHGNEVDDWNVVDFEVLRRIRQGINVGVFERGADPTRWVPNAGTQLVIDAMNTIKARHPFVDVLKPEKEGAVKLLAAVDRSVLKHLGSMAAAYARKVGTSFGLLSGDSGEGSQEGGAIEPRALRLAEQKRLSAELLDRAELRLAEGVSAYDLTEQSGTLGFWSAIGAKLTGQGEERVLQEALESLDQDQSFRFDVADADNERAQDRFAQHTDFLVSGHTHFDRSLIIPTGHHFNTGTWAYLMRLDPALRKDLPAFKSWLEDTKSGSLADLVKKKRLLIRQSYARLAKEPDGRCHGALWRFGEDKPVSTRIL</sequence>
<dbReference type="OrthoDB" id="8241491at2"/>
<dbReference type="EMBL" id="CP027860">
    <property type="protein sequence ID" value="AVP99508.1"/>
    <property type="molecule type" value="Genomic_DNA"/>
</dbReference>
<dbReference type="PANTHER" id="PTHR34990:SF2">
    <property type="entry name" value="BLL8164 PROTEIN"/>
    <property type="match status" value="1"/>
</dbReference>
<evidence type="ECO:0000313" key="2">
    <source>
        <dbReference type="Proteomes" id="UP000241074"/>
    </source>
</evidence>
<reference evidence="1 2" key="1">
    <citation type="submission" date="2018-03" db="EMBL/GenBank/DDBJ databases">
        <title>Ahniella affigens gen. nov., sp. nov., a gammaproteobacterium isolated from sandy soil near a stream.</title>
        <authorList>
            <person name="Ko Y."/>
            <person name="Kim J.-H."/>
        </authorList>
    </citation>
    <scope>NUCLEOTIDE SEQUENCE [LARGE SCALE GENOMIC DNA]</scope>
    <source>
        <strain evidence="1 2">D13</strain>
    </source>
</reference>
<accession>A0A2P1PXD1</accession>
<dbReference type="SUPFAM" id="SSF56300">
    <property type="entry name" value="Metallo-dependent phosphatases"/>
    <property type="match status" value="1"/>
</dbReference>
<dbReference type="GO" id="GO:0008758">
    <property type="term" value="F:UDP-2,3-diacylglucosamine hydrolase activity"/>
    <property type="evidence" value="ECO:0007669"/>
    <property type="project" value="TreeGrafter"/>
</dbReference>
<evidence type="ECO:0000313" key="1">
    <source>
        <dbReference type="EMBL" id="AVP99508.1"/>
    </source>
</evidence>
<dbReference type="RefSeq" id="WP_106893425.1">
    <property type="nucleotide sequence ID" value="NZ_CP027860.1"/>
</dbReference>
<dbReference type="InterPro" id="IPR029052">
    <property type="entry name" value="Metallo-depent_PP-like"/>
</dbReference>
<protein>
    <recommendedName>
        <fullName evidence="3">Calcineurin-like phosphoesterase domain-containing protein</fullName>
    </recommendedName>
</protein>
<dbReference type="GO" id="GO:0016020">
    <property type="term" value="C:membrane"/>
    <property type="evidence" value="ECO:0007669"/>
    <property type="project" value="GOC"/>
</dbReference>
<keyword evidence="2" id="KW-1185">Reference proteome</keyword>
<dbReference type="InterPro" id="IPR043461">
    <property type="entry name" value="LpxH-like"/>
</dbReference>
<dbReference type="PANTHER" id="PTHR34990">
    <property type="entry name" value="UDP-2,3-DIACYLGLUCOSAMINE HYDROLASE-RELATED"/>
    <property type="match status" value="1"/>
</dbReference>
<reference evidence="1 2" key="2">
    <citation type="submission" date="2018-03" db="EMBL/GenBank/DDBJ databases">
        <authorList>
            <person name="Keele B.F."/>
        </authorList>
    </citation>
    <scope>NUCLEOTIDE SEQUENCE [LARGE SCALE GENOMIC DNA]</scope>
    <source>
        <strain evidence="1 2">D13</strain>
    </source>
</reference>
<proteinExistence type="predicted"/>